<dbReference type="InterPro" id="IPR006566">
    <property type="entry name" value="FBD"/>
</dbReference>
<feature type="domain" description="FBD" evidence="1">
    <location>
        <begin position="277"/>
        <end position="349"/>
    </location>
</feature>
<dbReference type="Pfam" id="PF08387">
    <property type="entry name" value="FBD"/>
    <property type="match status" value="1"/>
</dbReference>
<dbReference type="Proteomes" id="UP000030689">
    <property type="component" value="Unassembled WGS sequence"/>
</dbReference>
<dbReference type="KEGG" id="eus:EUTSA_v10005660mg"/>
<dbReference type="InterPro" id="IPR050232">
    <property type="entry name" value="FBL13/AtMIF1-like"/>
</dbReference>
<dbReference type="Gene3D" id="3.80.10.10">
    <property type="entry name" value="Ribonuclease Inhibitor"/>
    <property type="match status" value="1"/>
</dbReference>
<dbReference type="InterPro" id="IPR055411">
    <property type="entry name" value="LRR_FXL15/At3g58940/PEG3-like"/>
</dbReference>
<evidence type="ECO:0000313" key="3">
    <source>
        <dbReference type="Proteomes" id="UP000030689"/>
    </source>
</evidence>
<sequence length="349" mass="40392">MMPKLKFDYRDHKHELGTFSNNVCTTLLSHTAPVIQKVEYQSGQIYRFPRTLYNFKTLETLQLRFNVLINVPSTVFLTSLRTLHLHYVNYKDFKSVLNLLSGCPNLKTLSVHRYPCSNTVKTFTIAVPSLQRLSIYNSNGGQQDWGYVINATSLKYLKIKGICGLGFCLIENVTELVEANITDVSDIFNENLVGSLTSVKRLSLRISPLKVKFPTDNVFYQLVHLELHACKEAWFNLLTLMLVSSPKLQVLKLINQWRCEKKRVARGEWNQPNNVSECLLFHLEAFMWKGYKWQREDEKEVAKYIIGNTKRLKRATFSSRRIKPSERVEVVKELESVVRASNSCKLVFE</sequence>
<accession>V4KNC9</accession>
<dbReference type="OMA" id="DWGYVIN"/>
<dbReference type="SUPFAM" id="SSF52058">
    <property type="entry name" value="L domain-like"/>
    <property type="match status" value="1"/>
</dbReference>
<dbReference type="InterPro" id="IPR032675">
    <property type="entry name" value="LRR_dom_sf"/>
</dbReference>
<dbReference type="AlphaFoldDB" id="V4KNC9"/>
<protein>
    <recommendedName>
        <fullName evidence="1">FBD domain-containing protein</fullName>
    </recommendedName>
</protein>
<keyword evidence="3" id="KW-1185">Reference proteome</keyword>
<dbReference type="Pfam" id="PF24758">
    <property type="entry name" value="LRR_At5g56370"/>
    <property type="match status" value="1"/>
</dbReference>
<name>V4KNC9_EUTSA</name>
<dbReference type="SMART" id="SM00579">
    <property type="entry name" value="FBD"/>
    <property type="match status" value="1"/>
</dbReference>
<proteinExistence type="predicted"/>
<dbReference type="PANTHER" id="PTHR31900">
    <property type="entry name" value="F-BOX/RNI SUPERFAMILY PROTEIN-RELATED"/>
    <property type="match status" value="1"/>
</dbReference>
<gene>
    <name evidence="2" type="ORF">EUTSA_v10005660mg</name>
</gene>
<reference evidence="2 3" key="1">
    <citation type="journal article" date="2013" name="Front. Plant Sci.">
        <title>The Reference Genome of the Halophytic Plant Eutrema salsugineum.</title>
        <authorList>
            <person name="Yang R."/>
            <person name="Jarvis D.E."/>
            <person name="Chen H."/>
            <person name="Beilstein M.A."/>
            <person name="Grimwood J."/>
            <person name="Jenkins J."/>
            <person name="Shu S."/>
            <person name="Prochnik S."/>
            <person name="Xin M."/>
            <person name="Ma C."/>
            <person name="Schmutz J."/>
            <person name="Wing R.A."/>
            <person name="Mitchell-Olds T."/>
            <person name="Schumaker K.S."/>
            <person name="Wang X."/>
        </authorList>
    </citation>
    <scope>NUCLEOTIDE SEQUENCE [LARGE SCALE GENOMIC DNA]</scope>
</reference>
<evidence type="ECO:0000259" key="1">
    <source>
        <dbReference type="SMART" id="SM00579"/>
    </source>
</evidence>
<dbReference type="Gramene" id="ESQ32789">
    <property type="protein sequence ID" value="ESQ32789"/>
    <property type="gene ID" value="EUTSA_v10005660mg"/>
</dbReference>
<evidence type="ECO:0000313" key="2">
    <source>
        <dbReference type="EMBL" id="ESQ32789.1"/>
    </source>
</evidence>
<dbReference type="PANTHER" id="PTHR31900:SF34">
    <property type="entry name" value="EMB|CAB62440.1-RELATED"/>
    <property type="match status" value="1"/>
</dbReference>
<dbReference type="EMBL" id="KI517748">
    <property type="protein sequence ID" value="ESQ32789.1"/>
    <property type="molecule type" value="Genomic_DNA"/>
</dbReference>
<organism evidence="2 3">
    <name type="scientific">Eutrema salsugineum</name>
    <name type="common">Saltwater cress</name>
    <name type="synonym">Sisymbrium salsugineum</name>
    <dbReference type="NCBI Taxonomy" id="72664"/>
    <lineage>
        <taxon>Eukaryota</taxon>
        <taxon>Viridiplantae</taxon>
        <taxon>Streptophyta</taxon>
        <taxon>Embryophyta</taxon>
        <taxon>Tracheophyta</taxon>
        <taxon>Spermatophyta</taxon>
        <taxon>Magnoliopsida</taxon>
        <taxon>eudicotyledons</taxon>
        <taxon>Gunneridae</taxon>
        <taxon>Pentapetalae</taxon>
        <taxon>rosids</taxon>
        <taxon>malvids</taxon>
        <taxon>Brassicales</taxon>
        <taxon>Brassicaceae</taxon>
        <taxon>Eutremeae</taxon>
        <taxon>Eutrema</taxon>
    </lineage>
</organism>